<feature type="transmembrane region" description="Helical" evidence="1">
    <location>
        <begin position="124"/>
        <end position="146"/>
    </location>
</feature>
<gene>
    <name evidence="2" type="ORF">BCR32DRAFT_19092</name>
</gene>
<sequence length="189" mass="21769">MRSLDSVILYADCRLDKSECDTFEDVPEYDVTQQILKIGINEIIDEYLDKLKAIIKSVDIKESRSIEHMYGSTDISSYIYKVFAAFADANFNFELNSINHIFAGLEKFDEIMYEIVFESIRSTLLYMVTITIVGIIIIGITIIISYRVIITTNETLNELVNVIFLIPQSTVNMIPQFKRFIETGSFEEQ</sequence>
<proteinExistence type="predicted"/>
<keyword evidence="1" id="KW-0472">Membrane</keyword>
<accession>A0A1Y1X4G0</accession>
<dbReference type="Proteomes" id="UP000193944">
    <property type="component" value="Unassembled WGS sequence"/>
</dbReference>
<evidence type="ECO:0000313" key="3">
    <source>
        <dbReference type="Proteomes" id="UP000193944"/>
    </source>
</evidence>
<dbReference type="AlphaFoldDB" id="A0A1Y1X4G0"/>
<dbReference type="STRING" id="1754192.A0A1Y1X4G0"/>
<reference evidence="2 3" key="2">
    <citation type="submission" date="2016-08" db="EMBL/GenBank/DDBJ databases">
        <title>Pervasive Adenine N6-methylation of Active Genes in Fungi.</title>
        <authorList>
            <consortium name="DOE Joint Genome Institute"/>
            <person name="Mondo S.J."/>
            <person name="Dannebaum R.O."/>
            <person name="Kuo R.C."/>
            <person name="Labutti K."/>
            <person name="Haridas S."/>
            <person name="Kuo A."/>
            <person name="Salamov A."/>
            <person name="Ahrendt S.R."/>
            <person name="Lipzen A."/>
            <person name="Sullivan W."/>
            <person name="Andreopoulos W.B."/>
            <person name="Clum A."/>
            <person name="Lindquist E."/>
            <person name="Daum C."/>
            <person name="Ramamoorthy G.K."/>
            <person name="Gryganskyi A."/>
            <person name="Culley D."/>
            <person name="Magnuson J.K."/>
            <person name="James T.Y."/>
            <person name="O'Malley M.A."/>
            <person name="Stajich J.E."/>
            <person name="Spatafora J.W."/>
            <person name="Visel A."/>
            <person name="Grigoriev I.V."/>
        </authorList>
    </citation>
    <scope>NUCLEOTIDE SEQUENCE [LARGE SCALE GENOMIC DNA]</scope>
    <source>
        <strain evidence="2 3">S4</strain>
    </source>
</reference>
<dbReference type="OrthoDB" id="10525620at2759"/>
<evidence type="ECO:0000313" key="2">
    <source>
        <dbReference type="EMBL" id="ORX80700.1"/>
    </source>
</evidence>
<evidence type="ECO:0000256" key="1">
    <source>
        <dbReference type="SAM" id="Phobius"/>
    </source>
</evidence>
<organism evidence="2 3">
    <name type="scientific">Anaeromyces robustus</name>
    <dbReference type="NCBI Taxonomy" id="1754192"/>
    <lineage>
        <taxon>Eukaryota</taxon>
        <taxon>Fungi</taxon>
        <taxon>Fungi incertae sedis</taxon>
        <taxon>Chytridiomycota</taxon>
        <taxon>Chytridiomycota incertae sedis</taxon>
        <taxon>Neocallimastigomycetes</taxon>
        <taxon>Neocallimastigales</taxon>
        <taxon>Neocallimastigaceae</taxon>
        <taxon>Anaeromyces</taxon>
    </lineage>
</organism>
<keyword evidence="3" id="KW-1185">Reference proteome</keyword>
<comment type="caution">
    <text evidence="2">The sequence shown here is derived from an EMBL/GenBank/DDBJ whole genome shotgun (WGS) entry which is preliminary data.</text>
</comment>
<reference evidence="2 3" key="1">
    <citation type="submission" date="2016-08" db="EMBL/GenBank/DDBJ databases">
        <title>A Parts List for Fungal Cellulosomes Revealed by Comparative Genomics.</title>
        <authorList>
            <consortium name="DOE Joint Genome Institute"/>
            <person name="Haitjema C.H."/>
            <person name="Gilmore S.P."/>
            <person name="Henske J.K."/>
            <person name="Solomon K.V."/>
            <person name="De Groot R."/>
            <person name="Kuo A."/>
            <person name="Mondo S.J."/>
            <person name="Salamov A.A."/>
            <person name="Labutti K."/>
            <person name="Zhao Z."/>
            <person name="Chiniquy J."/>
            <person name="Barry K."/>
            <person name="Brewer H.M."/>
            <person name="Purvine S.O."/>
            <person name="Wright A.T."/>
            <person name="Boxma B."/>
            <person name="Van Alen T."/>
            <person name="Hackstein J.H."/>
            <person name="Baker S.E."/>
            <person name="Grigoriev I.V."/>
            <person name="O'Malley M.A."/>
        </authorList>
    </citation>
    <scope>NUCLEOTIDE SEQUENCE [LARGE SCALE GENOMIC DNA]</scope>
    <source>
        <strain evidence="2 3">S4</strain>
    </source>
</reference>
<name>A0A1Y1X4G0_9FUNG</name>
<dbReference type="EMBL" id="MCFG01000138">
    <property type="protein sequence ID" value="ORX80700.1"/>
    <property type="molecule type" value="Genomic_DNA"/>
</dbReference>
<keyword evidence="1" id="KW-0812">Transmembrane</keyword>
<protein>
    <submittedName>
        <fullName evidence="2">Uncharacterized protein</fullName>
    </submittedName>
</protein>
<keyword evidence="1" id="KW-1133">Transmembrane helix</keyword>